<dbReference type="RefSeq" id="WP_146787784.1">
    <property type="nucleotide sequence ID" value="NZ_CP042434.1"/>
</dbReference>
<dbReference type="OrthoDB" id="49490at2"/>
<dbReference type="KEGG" id="agi:FSB73_22905"/>
<evidence type="ECO:0000313" key="2">
    <source>
        <dbReference type="Proteomes" id="UP000321291"/>
    </source>
</evidence>
<dbReference type="Proteomes" id="UP000321291">
    <property type="component" value="Chromosome"/>
</dbReference>
<dbReference type="AlphaFoldDB" id="A0A5B8VSI2"/>
<gene>
    <name evidence="1" type="ORF">FSB73_22905</name>
</gene>
<dbReference type="EMBL" id="CP042434">
    <property type="protein sequence ID" value="QEC74091.1"/>
    <property type="molecule type" value="Genomic_DNA"/>
</dbReference>
<accession>A0A5B8VSI2</accession>
<protein>
    <submittedName>
        <fullName evidence="1">Uncharacterized protein</fullName>
    </submittedName>
</protein>
<organism evidence="1 2">
    <name type="scientific">Arachidicoccus ginsenosidivorans</name>
    <dbReference type="NCBI Taxonomy" id="496057"/>
    <lineage>
        <taxon>Bacteria</taxon>
        <taxon>Pseudomonadati</taxon>
        <taxon>Bacteroidota</taxon>
        <taxon>Chitinophagia</taxon>
        <taxon>Chitinophagales</taxon>
        <taxon>Chitinophagaceae</taxon>
        <taxon>Arachidicoccus</taxon>
    </lineage>
</organism>
<reference evidence="1 2" key="1">
    <citation type="journal article" date="2017" name="Int. J. Syst. Evol. Microbiol.">
        <title>Arachidicoccus ginsenosidivorans sp. nov., with ginsenoside-converting activity isolated from ginseng cultivating soil.</title>
        <authorList>
            <person name="Siddiqi M.Z."/>
            <person name="Aslam Z."/>
            <person name="Im W.T."/>
        </authorList>
    </citation>
    <scope>NUCLEOTIDE SEQUENCE [LARGE SCALE GENOMIC DNA]</scope>
    <source>
        <strain evidence="1 2">Gsoil 809</strain>
    </source>
</reference>
<proteinExistence type="predicted"/>
<sequence length="69" mass="7726">MKTTTEKNRQIRVHVNIKQKGTYLLSLRYGNGSGPINTENKCAIRTLLDGSHKLGTLVMPQRGKDGWSN</sequence>
<evidence type="ECO:0000313" key="1">
    <source>
        <dbReference type="EMBL" id="QEC74091.1"/>
    </source>
</evidence>
<dbReference type="Gene3D" id="2.60.120.260">
    <property type="entry name" value="Galactose-binding domain-like"/>
    <property type="match status" value="1"/>
</dbReference>
<name>A0A5B8VSI2_9BACT</name>
<keyword evidence="2" id="KW-1185">Reference proteome</keyword>